<gene>
    <name evidence="5" type="ORF">P174DRAFT_429142</name>
</gene>
<dbReference type="Pfam" id="PF01370">
    <property type="entry name" value="Epimerase"/>
    <property type="match status" value="1"/>
</dbReference>
<dbReference type="Gene3D" id="3.40.50.720">
    <property type="entry name" value="NAD(P)-binding Rossmann-like Domain"/>
    <property type="match status" value="1"/>
</dbReference>
<dbReference type="SUPFAM" id="SSF51735">
    <property type="entry name" value="NAD(P)-binding Rossmann-fold domains"/>
    <property type="match status" value="1"/>
</dbReference>
<evidence type="ECO:0000313" key="6">
    <source>
        <dbReference type="Proteomes" id="UP000234474"/>
    </source>
</evidence>
<dbReference type="InterPro" id="IPR001509">
    <property type="entry name" value="Epimerase_deHydtase"/>
</dbReference>
<keyword evidence="3" id="KW-0472">Membrane</keyword>
<evidence type="ECO:0000313" key="5">
    <source>
        <dbReference type="EMBL" id="PKX97729.1"/>
    </source>
</evidence>
<evidence type="ECO:0000259" key="4">
    <source>
        <dbReference type="Pfam" id="PF01370"/>
    </source>
</evidence>
<protein>
    <submittedName>
        <fullName evidence="5">NAD(P)-binding protein</fullName>
    </submittedName>
</protein>
<feature type="transmembrane region" description="Helical" evidence="3">
    <location>
        <begin position="12"/>
        <end position="31"/>
    </location>
</feature>
<dbReference type="VEuPathDB" id="FungiDB:P174DRAFT_429142"/>
<dbReference type="EMBL" id="MSZS01000002">
    <property type="protein sequence ID" value="PKX97729.1"/>
    <property type="molecule type" value="Genomic_DNA"/>
</dbReference>
<keyword evidence="3" id="KW-1133">Transmembrane helix</keyword>
<proteinExistence type="inferred from homology"/>
<accession>A0A2I1CJC4</accession>
<keyword evidence="6" id="KW-1185">Reference proteome</keyword>
<organism evidence="5 6">
    <name type="scientific">Aspergillus novofumigatus (strain IBT 16806)</name>
    <dbReference type="NCBI Taxonomy" id="1392255"/>
    <lineage>
        <taxon>Eukaryota</taxon>
        <taxon>Fungi</taxon>
        <taxon>Dikarya</taxon>
        <taxon>Ascomycota</taxon>
        <taxon>Pezizomycotina</taxon>
        <taxon>Eurotiomycetes</taxon>
        <taxon>Eurotiomycetidae</taxon>
        <taxon>Eurotiales</taxon>
        <taxon>Aspergillaceae</taxon>
        <taxon>Aspergillus</taxon>
        <taxon>Aspergillus subgen. Fumigati</taxon>
    </lineage>
</organism>
<evidence type="ECO:0000256" key="2">
    <source>
        <dbReference type="ARBA" id="ARBA00023445"/>
    </source>
</evidence>
<sequence>MSFQAHPDLAIPIGSLILVTGVSGMIAIHIADEALKAGFRVRGTVRSSEKGKKVAEILQSANFEYCVVEEMSNDGAFDDPMSDVAAVIHTAAVTNFSGAVEEVIPPTVRTIENLLAVSQATSSVRSFVFTSTSGAASGPRPGVRFHIGRDTWNEVAVERVRMTPVEERRRMGFEWGYQVYVASKIEAEKALWRFVETHKPSFSVNVVNPAMNWGKVIGSTGVSGMQIRSVLNGNIPKIPSVYMVDTVDDARIHLATAIDSTVQNERIFACDSPFNWRLVIEAIQRIRPDLVLPKPDPNEPLDISTVDNELGAALLRKWWNLPGYKGLEQTVRETMEMDMA</sequence>
<dbReference type="InterPro" id="IPR050425">
    <property type="entry name" value="NAD(P)_dehydrat-like"/>
</dbReference>
<comment type="caution">
    <text evidence="5">The sequence shown here is derived from an EMBL/GenBank/DDBJ whole genome shotgun (WGS) entry which is preliminary data.</text>
</comment>
<dbReference type="RefSeq" id="XP_024686324.1">
    <property type="nucleotide sequence ID" value="XM_024825554.1"/>
</dbReference>
<dbReference type="AlphaFoldDB" id="A0A2I1CJC4"/>
<dbReference type="InterPro" id="IPR036291">
    <property type="entry name" value="NAD(P)-bd_dom_sf"/>
</dbReference>
<dbReference type="STRING" id="1392255.A0A2I1CJC4"/>
<evidence type="ECO:0000256" key="3">
    <source>
        <dbReference type="SAM" id="Phobius"/>
    </source>
</evidence>
<comment type="similarity">
    <text evidence="2">Belongs to the NAD(P)-dependent epimerase/dehydratase family. Dihydroflavonol-4-reductase subfamily.</text>
</comment>
<evidence type="ECO:0000256" key="1">
    <source>
        <dbReference type="ARBA" id="ARBA00023002"/>
    </source>
</evidence>
<keyword evidence="1" id="KW-0560">Oxidoreductase</keyword>
<dbReference type="GeneID" id="36532879"/>
<dbReference type="PANTHER" id="PTHR10366">
    <property type="entry name" value="NAD DEPENDENT EPIMERASE/DEHYDRATASE"/>
    <property type="match status" value="1"/>
</dbReference>
<keyword evidence="3" id="KW-0812">Transmembrane</keyword>
<dbReference type="PANTHER" id="PTHR10366:SF562">
    <property type="entry name" value="ALDEHYDE REDUCTASE II (AFU_ORTHOLOGUE AFUA_1G11360)"/>
    <property type="match status" value="1"/>
</dbReference>
<dbReference type="Proteomes" id="UP000234474">
    <property type="component" value="Unassembled WGS sequence"/>
</dbReference>
<dbReference type="OMA" id="PFNWRLV"/>
<reference evidence="6" key="1">
    <citation type="journal article" date="2018" name="Proc. Natl. Acad. Sci. U.S.A.">
        <title>Linking secondary metabolites to gene clusters through genome sequencing of six diverse Aspergillus species.</title>
        <authorList>
            <person name="Kaerboelling I."/>
            <person name="Vesth T.C."/>
            <person name="Frisvad J.C."/>
            <person name="Nybo J.L."/>
            <person name="Theobald S."/>
            <person name="Kuo A."/>
            <person name="Bowyer P."/>
            <person name="Matsuda Y."/>
            <person name="Mondo S."/>
            <person name="Lyhne E.K."/>
            <person name="Kogle M.E."/>
            <person name="Clum A."/>
            <person name="Lipzen A."/>
            <person name="Salamov A."/>
            <person name="Ngan C.Y."/>
            <person name="Daum C."/>
            <person name="Chiniquy J."/>
            <person name="Barry K."/>
            <person name="LaButti K."/>
            <person name="Haridas S."/>
            <person name="Simmons B.A."/>
            <person name="Magnuson J.K."/>
            <person name="Mortensen U.H."/>
            <person name="Larsen T.O."/>
            <person name="Grigoriev I.V."/>
            <person name="Baker S.E."/>
            <person name="Andersen M.R."/>
        </authorList>
    </citation>
    <scope>NUCLEOTIDE SEQUENCE [LARGE SCALE GENOMIC DNA]</scope>
    <source>
        <strain evidence="6">IBT 16806</strain>
    </source>
</reference>
<feature type="domain" description="NAD-dependent epimerase/dehydratase" evidence="4">
    <location>
        <begin position="17"/>
        <end position="137"/>
    </location>
</feature>
<dbReference type="GO" id="GO:0016616">
    <property type="term" value="F:oxidoreductase activity, acting on the CH-OH group of donors, NAD or NADP as acceptor"/>
    <property type="evidence" value="ECO:0007669"/>
    <property type="project" value="TreeGrafter"/>
</dbReference>
<name>A0A2I1CJC4_ASPN1</name>
<dbReference type="OrthoDB" id="2735536at2759"/>